<dbReference type="Gene3D" id="3.10.180.10">
    <property type="entry name" value="2,3-Dihydroxybiphenyl 1,2-Dioxygenase, domain 1"/>
    <property type="match status" value="1"/>
</dbReference>
<name>A0A931B0S4_9ACTN</name>
<keyword evidence="3" id="KW-1185">Reference proteome</keyword>
<dbReference type="PANTHER" id="PTHR33993:SF14">
    <property type="entry name" value="GB|AAF24581.1"/>
    <property type="match status" value="1"/>
</dbReference>
<dbReference type="PANTHER" id="PTHR33993">
    <property type="entry name" value="GLYOXALASE-RELATED"/>
    <property type="match status" value="1"/>
</dbReference>
<evidence type="ECO:0000313" key="3">
    <source>
        <dbReference type="Proteomes" id="UP000657385"/>
    </source>
</evidence>
<gene>
    <name evidence="2" type="ORF">I2501_09745</name>
</gene>
<comment type="caution">
    <text evidence="2">The sequence shown here is derived from an EMBL/GenBank/DDBJ whole genome shotgun (WGS) entry which is preliminary data.</text>
</comment>
<dbReference type="Proteomes" id="UP000657385">
    <property type="component" value="Unassembled WGS sequence"/>
</dbReference>
<organism evidence="2 3">
    <name type="scientific">Streptacidiphilus fuscans</name>
    <dbReference type="NCBI Taxonomy" id="2789292"/>
    <lineage>
        <taxon>Bacteria</taxon>
        <taxon>Bacillati</taxon>
        <taxon>Actinomycetota</taxon>
        <taxon>Actinomycetes</taxon>
        <taxon>Kitasatosporales</taxon>
        <taxon>Streptomycetaceae</taxon>
        <taxon>Streptacidiphilus</taxon>
    </lineage>
</organism>
<dbReference type="RefSeq" id="WP_196193462.1">
    <property type="nucleotide sequence ID" value="NZ_JADPRT010000003.1"/>
</dbReference>
<proteinExistence type="predicted"/>
<feature type="domain" description="VOC" evidence="1">
    <location>
        <begin position="2"/>
        <end position="126"/>
    </location>
</feature>
<dbReference type="SUPFAM" id="SSF54593">
    <property type="entry name" value="Glyoxalase/Bleomycin resistance protein/Dihydroxybiphenyl dioxygenase"/>
    <property type="match status" value="1"/>
</dbReference>
<accession>A0A931B0S4</accession>
<sequence>MELTQIRLLVTDFPAVYRFYRDVLGLTPQFDNEEGPYAKLSPARGAAAIALQAREQVAVLLPDVAQGPATEVRALVALRVDDLDKAVAGIRQRGGTVDAGPAPMGDRLNVAYVRDPEGNVVELQEWLTPR</sequence>
<dbReference type="InterPro" id="IPR004360">
    <property type="entry name" value="Glyas_Fos-R_dOase_dom"/>
</dbReference>
<dbReference type="EMBL" id="JADPRT010000003">
    <property type="protein sequence ID" value="MBF9068319.1"/>
    <property type="molecule type" value="Genomic_DNA"/>
</dbReference>
<dbReference type="InterPro" id="IPR052164">
    <property type="entry name" value="Anthracycline_SecMetBiosynth"/>
</dbReference>
<dbReference type="PROSITE" id="PS51819">
    <property type="entry name" value="VOC"/>
    <property type="match status" value="1"/>
</dbReference>
<dbReference type="CDD" id="cd07264">
    <property type="entry name" value="VOC_like"/>
    <property type="match status" value="1"/>
</dbReference>
<protein>
    <submittedName>
        <fullName evidence="2">VOC family protein</fullName>
    </submittedName>
</protein>
<dbReference type="Pfam" id="PF00903">
    <property type="entry name" value="Glyoxalase"/>
    <property type="match status" value="1"/>
</dbReference>
<evidence type="ECO:0000259" key="1">
    <source>
        <dbReference type="PROSITE" id="PS51819"/>
    </source>
</evidence>
<dbReference type="AlphaFoldDB" id="A0A931B0S4"/>
<dbReference type="InterPro" id="IPR037523">
    <property type="entry name" value="VOC_core"/>
</dbReference>
<evidence type="ECO:0000313" key="2">
    <source>
        <dbReference type="EMBL" id="MBF9068319.1"/>
    </source>
</evidence>
<dbReference type="InterPro" id="IPR029068">
    <property type="entry name" value="Glyas_Bleomycin-R_OHBP_Dase"/>
</dbReference>
<reference evidence="2" key="1">
    <citation type="submission" date="2020-11" db="EMBL/GenBank/DDBJ databases">
        <title>Isolation and identification of active actinomycetes.</title>
        <authorList>
            <person name="Yu B."/>
        </authorList>
    </citation>
    <scope>NUCLEOTIDE SEQUENCE</scope>
    <source>
        <strain evidence="2">NEAU-YB345</strain>
    </source>
</reference>